<evidence type="ECO:0008006" key="3">
    <source>
        <dbReference type="Google" id="ProtNLM"/>
    </source>
</evidence>
<dbReference type="EMBL" id="KB644412">
    <property type="protein sequence ID" value="EPS30223.1"/>
    <property type="molecule type" value="Genomic_DNA"/>
</dbReference>
<dbReference type="AlphaFoldDB" id="S8AVE8"/>
<dbReference type="GO" id="GO:0005739">
    <property type="term" value="C:mitochondrion"/>
    <property type="evidence" value="ECO:0007669"/>
    <property type="project" value="TreeGrafter"/>
</dbReference>
<dbReference type="OrthoDB" id="4311393at2759"/>
<name>S8AVE8_PENO1</name>
<accession>S8AVE8</accession>
<proteinExistence type="predicted"/>
<dbReference type="Proteomes" id="UP000019376">
    <property type="component" value="Unassembled WGS sequence"/>
</dbReference>
<dbReference type="STRING" id="933388.S8AVE8"/>
<dbReference type="PANTHER" id="PTHR36091:SF1">
    <property type="entry name" value="ALTERED INHERITANCE OF MITOCHONDRIA PROTEIN 9, MITOCHONDRIAL"/>
    <property type="match status" value="1"/>
</dbReference>
<keyword evidence="2" id="KW-1185">Reference proteome</keyword>
<dbReference type="PhylomeDB" id="S8AVE8"/>
<dbReference type="InterPro" id="IPR051035">
    <property type="entry name" value="Mito_inheritance_9"/>
</dbReference>
<dbReference type="PANTHER" id="PTHR36091">
    <property type="entry name" value="ALTERED INHERITANCE OF MITOCHONDRIA PROTEIN 9, MITOCHONDRIAL"/>
    <property type="match status" value="1"/>
</dbReference>
<dbReference type="HOGENOM" id="CLU_019189_1_1_1"/>
<reference evidence="1 2" key="1">
    <citation type="journal article" date="2013" name="PLoS ONE">
        <title>Genomic and secretomic analyses reveal unique features of the lignocellulolytic enzyme system of Penicillium decumbens.</title>
        <authorList>
            <person name="Liu G."/>
            <person name="Zhang L."/>
            <person name="Wei X."/>
            <person name="Zou G."/>
            <person name="Qin Y."/>
            <person name="Ma L."/>
            <person name="Li J."/>
            <person name="Zheng H."/>
            <person name="Wang S."/>
            <person name="Wang C."/>
            <person name="Xun L."/>
            <person name="Zhao G.-P."/>
            <person name="Zhou Z."/>
            <person name="Qu Y."/>
        </authorList>
    </citation>
    <scope>NUCLEOTIDE SEQUENCE [LARGE SCALE GENOMIC DNA]</scope>
    <source>
        <strain evidence="2">114-2 / CGMCC 5302</strain>
    </source>
</reference>
<gene>
    <name evidence="1" type="ORF">PDE_05173</name>
</gene>
<organism evidence="1 2">
    <name type="scientific">Penicillium oxalicum (strain 114-2 / CGMCC 5302)</name>
    <name type="common">Penicillium decumbens</name>
    <dbReference type="NCBI Taxonomy" id="933388"/>
    <lineage>
        <taxon>Eukaryota</taxon>
        <taxon>Fungi</taxon>
        <taxon>Dikarya</taxon>
        <taxon>Ascomycota</taxon>
        <taxon>Pezizomycotina</taxon>
        <taxon>Eurotiomycetes</taxon>
        <taxon>Eurotiomycetidae</taxon>
        <taxon>Eurotiales</taxon>
        <taxon>Aspergillaceae</taxon>
        <taxon>Penicillium</taxon>
    </lineage>
</organism>
<protein>
    <recommendedName>
        <fullName evidence="3">Aminoglycoside phosphotransferase domain-containing protein</fullName>
    </recommendedName>
</protein>
<evidence type="ECO:0000313" key="1">
    <source>
        <dbReference type="EMBL" id="EPS30223.1"/>
    </source>
</evidence>
<sequence>MSTKASPVLNQIGKPEDLFRYTSGRWLVDEKAQQQLRYVKFDLENRCRLAAAQFDDSTECVRVVKLEGNFNKAFLLTMNDGNEIISNIPCPNAGPPSLTTASEVATLKFRRQSGFQDVNPGSRTSIRVPEMFAWSSDATNPVGAEFSIMEKIIDQVTEIEKELGNISFPAYGSLFLRDSLPAKCRQYPLPPELDPEGLFCIARFPEFLTPPKNYILGHNVPSLPDGLDGLGSEQNEQAINDKKMALRSKYYEMSSLAHNKRIRNAMKLDSRPWEPFDYCQLFSQSSLVPLRQCLIRLSQDWSLLGLPGKCPFVISETELQRLDLCDLVKSQLLTDDSGWVPHDRWEATQEANRELYNLYIETMSEELTPQAAAKTWPFPPSQPA</sequence>
<evidence type="ECO:0000313" key="2">
    <source>
        <dbReference type="Proteomes" id="UP000019376"/>
    </source>
</evidence>